<dbReference type="GO" id="GO:0060218">
    <property type="term" value="P:hematopoietic stem cell differentiation"/>
    <property type="evidence" value="ECO:0007669"/>
    <property type="project" value="Ensembl"/>
</dbReference>
<dbReference type="GeneID" id="108935792"/>
<name>A0A8C9SHE0_SCLFO</name>
<dbReference type="Pfam" id="PF10294">
    <property type="entry name" value="Methyltransf_16"/>
    <property type="match status" value="1"/>
</dbReference>
<keyword evidence="2" id="KW-0949">S-adenosyl-L-methionine</keyword>
<dbReference type="GO" id="GO:0032259">
    <property type="term" value="P:methylation"/>
    <property type="evidence" value="ECO:0007669"/>
    <property type="project" value="UniProtKB-KW"/>
</dbReference>
<dbReference type="CTD" id="79091"/>
<evidence type="ECO:0000256" key="2">
    <source>
        <dbReference type="ARBA" id="ARBA00022691"/>
    </source>
</evidence>
<keyword evidence="1" id="KW-0808">Transferase</keyword>
<evidence type="ECO:0000256" key="1">
    <source>
        <dbReference type="ARBA" id="ARBA00022603"/>
    </source>
</evidence>
<dbReference type="GO" id="GO:0008276">
    <property type="term" value="F:protein methyltransferase activity"/>
    <property type="evidence" value="ECO:0007669"/>
    <property type="project" value="InterPro"/>
</dbReference>
<dbReference type="PANTHER" id="PTHR23108">
    <property type="entry name" value="METHYLTRANSFERASE-RELATED"/>
    <property type="match status" value="1"/>
</dbReference>
<feature type="region of interest" description="Disordered" evidence="3">
    <location>
        <begin position="53"/>
        <end position="106"/>
    </location>
</feature>
<dbReference type="RefSeq" id="XP_018610176.1">
    <property type="nucleotide sequence ID" value="XM_018754660.1"/>
</dbReference>
<dbReference type="GeneTree" id="ENSGT00510000048539"/>
<dbReference type="Gene3D" id="3.40.50.150">
    <property type="entry name" value="Vaccinia Virus protein VP39"/>
    <property type="match status" value="1"/>
</dbReference>
<evidence type="ECO:0000256" key="3">
    <source>
        <dbReference type="SAM" id="MobiDB-lite"/>
    </source>
</evidence>
<feature type="compositionally biased region" description="Basic and acidic residues" evidence="3">
    <location>
        <begin position="61"/>
        <end position="81"/>
    </location>
</feature>
<reference evidence="4" key="3">
    <citation type="submission" date="2025-09" db="UniProtKB">
        <authorList>
            <consortium name="Ensembl"/>
        </authorList>
    </citation>
    <scope>IDENTIFICATION</scope>
</reference>
<proteinExistence type="predicted"/>
<dbReference type="InterPro" id="IPR029063">
    <property type="entry name" value="SAM-dependent_MTases_sf"/>
</dbReference>
<reference evidence="4 5" key="1">
    <citation type="submission" date="2019-04" db="EMBL/GenBank/DDBJ databases">
        <authorList>
            <consortium name="Wellcome Sanger Institute Data Sharing"/>
        </authorList>
    </citation>
    <scope>NUCLEOTIDE SEQUENCE [LARGE SCALE GENOMIC DNA]</scope>
</reference>
<dbReference type="AlphaFoldDB" id="A0A8C9SHE0"/>
<evidence type="ECO:0000313" key="5">
    <source>
        <dbReference type="Proteomes" id="UP000694397"/>
    </source>
</evidence>
<dbReference type="OrthoDB" id="46564at2759"/>
<dbReference type="Ensembl" id="ENSSFOT00015036365.2">
    <property type="protein sequence ID" value="ENSSFOP00015035974.1"/>
    <property type="gene ID" value="ENSSFOG00015022898.2"/>
</dbReference>
<dbReference type="PANTHER" id="PTHR23108:SF0">
    <property type="entry name" value="METHYLTRANSFERASE-LIKE PROTEIN 22"/>
    <property type="match status" value="1"/>
</dbReference>
<accession>A0A8C9SHE0</accession>
<gene>
    <name evidence="4" type="primary">METTL22</name>
    <name evidence="4" type="synonym">mettl22</name>
</gene>
<reference evidence="4" key="2">
    <citation type="submission" date="2025-08" db="UniProtKB">
        <authorList>
            <consortium name="Ensembl"/>
        </authorList>
    </citation>
    <scope>IDENTIFICATION</scope>
</reference>
<sequence>MDQMVFRSDTVLSDVHLLLPNRGHLMVHLNVAGQPVFASRFKILRDCKTQDFGHGSTTAEQEEKTSHASGELGRDEKKMERGEEEEGNNLEAQRSPKVPLDEDGDLDVVRRPAERVPTELCLRNRDIMYPTILSRTEPDATEEEQVEEEECPRDVIKIEHTMATPLEDVGKQVWRGGLLLADFILSQLEMFRGATVLELGAGTGLTSLVMAMVAKRVYCTDVGHDLLTMCQRNIMLNTHLLDSGEGEVKVRELDWLWDDFCTDTNSEFGWSEEEVADLHDNATVLFAADVCYDDNLTDSLFRTLYRISSNLCNPGTIYLCIEKRLNFTIRHLNVTCEAYDYFRHSLDNLQDLVDGKMRFTVEQLETCFPQFLQYERVDQLELWKVTASHL</sequence>
<keyword evidence="5" id="KW-1185">Reference proteome</keyword>
<dbReference type="InterPro" id="IPR019410">
    <property type="entry name" value="Methyltransf_16"/>
</dbReference>
<evidence type="ECO:0000313" key="4">
    <source>
        <dbReference type="Ensembl" id="ENSSFOP00015035974.1"/>
    </source>
</evidence>
<dbReference type="SUPFAM" id="SSF53335">
    <property type="entry name" value="S-adenosyl-L-methionine-dependent methyltransferases"/>
    <property type="match status" value="1"/>
</dbReference>
<keyword evidence="1" id="KW-0489">Methyltransferase</keyword>
<dbReference type="InterPro" id="IPR038899">
    <property type="entry name" value="METTL22"/>
</dbReference>
<dbReference type="GO" id="GO:0005634">
    <property type="term" value="C:nucleus"/>
    <property type="evidence" value="ECO:0007669"/>
    <property type="project" value="TreeGrafter"/>
</dbReference>
<protein>
    <submittedName>
        <fullName evidence="4">Methyltransferase 22, Kin17 lysine</fullName>
    </submittedName>
</protein>
<dbReference type="Proteomes" id="UP000694397">
    <property type="component" value="Chromosome 8"/>
</dbReference>
<organism evidence="4 5">
    <name type="scientific">Scleropages formosus</name>
    <name type="common">Asian bonytongue</name>
    <name type="synonym">Osteoglossum formosum</name>
    <dbReference type="NCBI Taxonomy" id="113540"/>
    <lineage>
        <taxon>Eukaryota</taxon>
        <taxon>Metazoa</taxon>
        <taxon>Chordata</taxon>
        <taxon>Craniata</taxon>
        <taxon>Vertebrata</taxon>
        <taxon>Euteleostomi</taxon>
        <taxon>Actinopterygii</taxon>
        <taxon>Neopterygii</taxon>
        <taxon>Teleostei</taxon>
        <taxon>Osteoglossocephala</taxon>
        <taxon>Osteoglossomorpha</taxon>
        <taxon>Osteoglossiformes</taxon>
        <taxon>Osteoglossidae</taxon>
        <taxon>Scleropages</taxon>
    </lineage>
</organism>